<dbReference type="OrthoDB" id="1146903at2759"/>
<sequence length="308" mass="35635">MEISKINNKGKFLRGSRSSSCGELGNITYQLPGTCNWKVYELQCNGNDTVLYIGTTTYLVKDRWNENQTLRLVDPDLAEGACRLPKQTFTWSQYPNLFTWYNQEETYDFVGFFSCTEGVEDSTYKLIHCMDGPHSRVYAAYLLYWVDAGNTPKSCRYVGRTPANYDVQIHWNDTDGVELMRMLRQGFLVSWNMTHWPFFYGLENDEKHCSLLPHCWSSTKRNVKYIMRHNYSSIGAKLHAFLSIQTTFLECFQQQSNKYGPNSIVSSKNPHIYSPVVFAFVLILVALLDILLILLVLDTYFTNIKAQD</sequence>
<keyword evidence="1" id="KW-1133">Transmembrane helix</keyword>
<dbReference type="Proteomes" id="UP000623129">
    <property type="component" value="Unassembled WGS sequence"/>
</dbReference>
<dbReference type="PANTHER" id="PTHR33138">
    <property type="entry name" value="OS01G0690200 PROTEIN"/>
    <property type="match status" value="1"/>
</dbReference>
<reference evidence="2" key="1">
    <citation type="submission" date="2020-01" db="EMBL/GenBank/DDBJ databases">
        <title>Genome sequence of Kobresia littledalei, the first chromosome-level genome in the family Cyperaceae.</title>
        <authorList>
            <person name="Qu G."/>
        </authorList>
    </citation>
    <scope>NUCLEOTIDE SEQUENCE</scope>
    <source>
        <strain evidence="2">C.B.Clarke</strain>
        <tissue evidence="2">Leaf</tissue>
    </source>
</reference>
<accession>A0A833QEI1</accession>
<dbReference type="PANTHER" id="PTHR33138:SF1">
    <property type="entry name" value="OS01G0113900 PROTEIN"/>
    <property type="match status" value="1"/>
</dbReference>
<evidence type="ECO:0000313" key="3">
    <source>
        <dbReference type="Proteomes" id="UP000623129"/>
    </source>
</evidence>
<protein>
    <submittedName>
        <fullName evidence="2">Putative receptor-like protein kinase</fullName>
    </submittedName>
</protein>
<evidence type="ECO:0000313" key="2">
    <source>
        <dbReference type="EMBL" id="KAF3325270.1"/>
    </source>
</evidence>
<comment type="caution">
    <text evidence="2">The sequence shown here is derived from an EMBL/GenBank/DDBJ whole genome shotgun (WGS) entry which is preliminary data.</text>
</comment>
<keyword evidence="1" id="KW-0472">Membrane</keyword>
<keyword evidence="3" id="KW-1185">Reference proteome</keyword>
<proteinExistence type="predicted"/>
<keyword evidence="1" id="KW-0812">Transmembrane</keyword>
<evidence type="ECO:0000256" key="1">
    <source>
        <dbReference type="SAM" id="Phobius"/>
    </source>
</evidence>
<organism evidence="2 3">
    <name type="scientific">Carex littledalei</name>
    <dbReference type="NCBI Taxonomy" id="544730"/>
    <lineage>
        <taxon>Eukaryota</taxon>
        <taxon>Viridiplantae</taxon>
        <taxon>Streptophyta</taxon>
        <taxon>Embryophyta</taxon>
        <taxon>Tracheophyta</taxon>
        <taxon>Spermatophyta</taxon>
        <taxon>Magnoliopsida</taxon>
        <taxon>Liliopsida</taxon>
        <taxon>Poales</taxon>
        <taxon>Cyperaceae</taxon>
        <taxon>Cyperoideae</taxon>
        <taxon>Cariceae</taxon>
        <taxon>Carex</taxon>
        <taxon>Carex subgen. Euthyceras</taxon>
    </lineage>
</organism>
<feature type="transmembrane region" description="Helical" evidence="1">
    <location>
        <begin position="272"/>
        <end position="297"/>
    </location>
</feature>
<dbReference type="GO" id="GO:0016301">
    <property type="term" value="F:kinase activity"/>
    <property type="evidence" value="ECO:0007669"/>
    <property type="project" value="UniProtKB-KW"/>
</dbReference>
<gene>
    <name evidence="2" type="ORF">FCM35_KLT10341</name>
</gene>
<keyword evidence="2" id="KW-0675">Receptor</keyword>
<dbReference type="EMBL" id="SWLB01000020">
    <property type="protein sequence ID" value="KAF3325270.1"/>
    <property type="molecule type" value="Genomic_DNA"/>
</dbReference>
<keyword evidence="2" id="KW-0418">Kinase</keyword>
<name>A0A833QEI1_9POAL</name>
<dbReference type="AlphaFoldDB" id="A0A833QEI1"/>
<keyword evidence="2" id="KW-0808">Transferase</keyword>